<evidence type="ECO:0000256" key="4">
    <source>
        <dbReference type="ARBA" id="ARBA00022825"/>
    </source>
</evidence>
<comment type="caution">
    <text evidence="6">The sequence shown here is derived from an EMBL/GenBank/DDBJ whole genome shotgun (WGS) entry which is preliminary data.</text>
</comment>
<sequence>MKRLGALLKKAPRVSVVRLDGVIGGGGRLSGGGLTDAALAPVLERAFSRGKPAAVALLVNSPGGSPAQSSLIAARIRHLAEKHEVPVLAYCEDVAASGGYWLACAADEIYADPNSILGSIGVIYAGFGFADLIARYGVERRVHTAGESKSLLDPFRPEKSEDVARLTSLQTDIHQGFIDYVKARRGDRLADTDLFTGDIWVGRGAVNVGLADGVAHAVTDLVERFGPDVKLVPHGRKRSIFKRLGAQIVADGLAGLEDRALWARYGL</sequence>
<keyword evidence="2" id="KW-0645">Protease</keyword>
<keyword evidence="3" id="KW-0378">Hydrolase</keyword>
<dbReference type="GO" id="GO:0008236">
    <property type="term" value="F:serine-type peptidase activity"/>
    <property type="evidence" value="ECO:0007669"/>
    <property type="project" value="UniProtKB-KW"/>
</dbReference>
<proteinExistence type="inferred from homology"/>
<dbReference type="RefSeq" id="WP_160856547.1">
    <property type="nucleotide sequence ID" value="NZ_WUWG01000008.1"/>
</dbReference>
<dbReference type="Pfam" id="PF01343">
    <property type="entry name" value="Peptidase_S49"/>
    <property type="match status" value="1"/>
</dbReference>
<protein>
    <submittedName>
        <fullName evidence="6">S49 family peptidase</fullName>
    </submittedName>
</protein>
<reference evidence="6 7" key="1">
    <citation type="submission" date="2019-12" db="EMBL/GenBank/DDBJ databases">
        <title>Strain KN286 was isolated from seawater, which was collected from Caroline Seamount in the tropical western Pacific.</title>
        <authorList>
            <person name="Wang Q."/>
        </authorList>
    </citation>
    <scope>NUCLEOTIDE SEQUENCE [LARGE SCALE GENOMIC DNA]</scope>
    <source>
        <strain evidence="6 7">KN286</strain>
    </source>
</reference>
<dbReference type="InterPro" id="IPR029045">
    <property type="entry name" value="ClpP/crotonase-like_dom_sf"/>
</dbReference>
<dbReference type="InterPro" id="IPR002142">
    <property type="entry name" value="Peptidase_S49"/>
</dbReference>
<keyword evidence="7" id="KW-1185">Reference proteome</keyword>
<evidence type="ECO:0000313" key="7">
    <source>
        <dbReference type="Proteomes" id="UP000436016"/>
    </source>
</evidence>
<evidence type="ECO:0000256" key="3">
    <source>
        <dbReference type="ARBA" id="ARBA00022801"/>
    </source>
</evidence>
<feature type="domain" description="Peptidase S49" evidence="5">
    <location>
        <begin position="82"/>
        <end position="216"/>
    </location>
</feature>
<organism evidence="6 7">
    <name type="scientific">Oceanomicrobium pacificus</name>
    <dbReference type="NCBI Taxonomy" id="2692916"/>
    <lineage>
        <taxon>Bacteria</taxon>
        <taxon>Pseudomonadati</taxon>
        <taxon>Pseudomonadota</taxon>
        <taxon>Alphaproteobacteria</taxon>
        <taxon>Rhodobacterales</taxon>
        <taxon>Paracoccaceae</taxon>
        <taxon>Oceanomicrobium</taxon>
    </lineage>
</organism>
<dbReference type="GO" id="GO:0006508">
    <property type="term" value="P:proteolysis"/>
    <property type="evidence" value="ECO:0007669"/>
    <property type="project" value="UniProtKB-KW"/>
</dbReference>
<evidence type="ECO:0000313" key="6">
    <source>
        <dbReference type="EMBL" id="MXU66779.1"/>
    </source>
</evidence>
<dbReference type="Proteomes" id="UP000436016">
    <property type="component" value="Unassembled WGS sequence"/>
</dbReference>
<evidence type="ECO:0000256" key="1">
    <source>
        <dbReference type="ARBA" id="ARBA00008683"/>
    </source>
</evidence>
<dbReference type="PANTHER" id="PTHR42987:SF8">
    <property type="entry name" value="PROTEINASE"/>
    <property type="match status" value="1"/>
</dbReference>
<evidence type="ECO:0000259" key="5">
    <source>
        <dbReference type="Pfam" id="PF01343"/>
    </source>
</evidence>
<dbReference type="Gene3D" id="3.90.226.10">
    <property type="entry name" value="2-enoyl-CoA Hydratase, Chain A, domain 1"/>
    <property type="match status" value="1"/>
</dbReference>
<dbReference type="SUPFAM" id="SSF52096">
    <property type="entry name" value="ClpP/crotonase"/>
    <property type="match status" value="1"/>
</dbReference>
<dbReference type="PANTHER" id="PTHR42987">
    <property type="entry name" value="PEPTIDASE S49"/>
    <property type="match status" value="1"/>
</dbReference>
<dbReference type="CDD" id="cd07023">
    <property type="entry name" value="S49_Sppa_N_C"/>
    <property type="match status" value="1"/>
</dbReference>
<dbReference type="AlphaFoldDB" id="A0A6B0TVI9"/>
<dbReference type="EMBL" id="WUWG01000008">
    <property type="protein sequence ID" value="MXU66779.1"/>
    <property type="molecule type" value="Genomic_DNA"/>
</dbReference>
<evidence type="ECO:0000256" key="2">
    <source>
        <dbReference type="ARBA" id="ARBA00022670"/>
    </source>
</evidence>
<dbReference type="Gene3D" id="6.20.330.10">
    <property type="match status" value="1"/>
</dbReference>
<keyword evidence="4" id="KW-0720">Serine protease</keyword>
<gene>
    <name evidence="6" type="ORF">GSH16_15120</name>
</gene>
<accession>A0A6B0TVI9</accession>
<comment type="similarity">
    <text evidence="1">Belongs to the peptidase S49 family.</text>
</comment>
<name>A0A6B0TVI9_9RHOB</name>
<dbReference type="InterPro" id="IPR047272">
    <property type="entry name" value="S49_SppA_C"/>
</dbReference>